<evidence type="ECO:0000313" key="4">
    <source>
        <dbReference type="Proteomes" id="UP000474159"/>
    </source>
</evidence>
<comment type="caution">
    <text evidence="3">The sequence shown here is derived from an EMBL/GenBank/DDBJ whole genome shotgun (WGS) entry which is preliminary data.</text>
</comment>
<dbReference type="Gene3D" id="3.40.50.2000">
    <property type="entry name" value="Glycogen Phosphorylase B"/>
    <property type="match status" value="2"/>
</dbReference>
<dbReference type="InterPro" id="IPR001296">
    <property type="entry name" value="Glyco_trans_1"/>
</dbReference>
<gene>
    <name evidence="3" type="ORF">F6X53_20865</name>
</gene>
<dbReference type="EMBL" id="VZZK01000025">
    <property type="protein sequence ID" value="KAB1076910.1"/>
    <property type="molecule type" value="Genomic_DNA"/>
</dbReference>
<dbReference type="InterPro" id="IPR028098">
    <property type="entry name" value="Glyco_trans_4-like_N"/>
</dbReference>
<dbReference type="Pfam" id="PF13439">
    <property type="entry name" value="Glyco_transf_4"/>
    <property type="match status" value="1"/>
</dbReference>
<dbReference type="SUPFAM" id="SSF53756">
    <property type="entry name" value="UDP-Glycosyltransferase/glycogen phosphorylase"/>
    <property type="match status" value="1"/>
</dbReference>
<dbReference type="OrthoDB" id="7847955at2"/>
<evidence type="ECO:0000313" key="3">
    <source>
        <dbReference type="EMBL" id="KAB1076910.1"/>
    </source>
</evidence>
<dbReference type="CDD" id="cd03801">
    <property type="entry name" value="GT4_PimA-like"/>
    <property type="match status" value="1"/>
</dbReference>
<feature type="domain" description="Glycosyltransferase subfamily 4-like N-terminal" evidence="2">
    <location>
        <begin position="18"/>
        <end position="181"/>
    </location>
</feature>
<dbReference type="RefSeq" id="WP_151002198.1">
    <property type="nucleotide sequence ID" value="NZ_BPQY01000005.1"/>
</dbReference>
<proteinExistence type="predicted"/>
<name>A0A6L3SWD0_9HYPH</name>
<sequence length="371" mass="38251">MRASLSGLHVLLTTEAAGGLWRYALDLAAGLGGRGVSTTLAVLGPGPDPDQVACAEAIAGCRLVVTGMVLDRTAPDPTALRDAADAIAALAWRLRADIAHLHDPALIAGGGIPVPTIVTCHECRPTWWSTLRDSPLASDLARRRDLAAEGLRAADLLTAPTRAFADLTAAVYGLDAPPLVVRHGRRASGSVAPCRGLPRVVTAGALWDRGRNLAALDRVAEILPVPVQASGSLEGPDGERISLPSIQHLGPLSAADFADRLAGRPIFASLAHYEPFGPAVLEAAQAGCALVLSDIPTFRELWVDAAILVPPDDPGAAGRAIIGLLADRDLRRQSGEAARARSEDYGPEAALDGIAAVYATLGARGATGVAA</sequence>
<accession>A0A6L3SWD0</accession>
<dbReference type="GO" id="GO:0016757">
    <property type="term" value="F:glycosyltransferase activity"/>
    <property type="evidence" value="ECO:0007669"/>
    <property type="project" value="InterPro"/>
</dbReference>
<dbReference type="Proteomes" id="UP000474159">
    <property type="component" value="Unassembled WGS sequence"/>
</dbReference>
<reference evidence="3 4" key="1">
    <citation type="submission" date="2019-09" db="EMBL/GenBank/DDBJ databases">
        <title>YIM 48816 draft genome.</title>
        <authorList>
            <person name="Jiang L."/>
        </authorList>
    </citation>
    <scope>NUCLEOTIDE SEQUENCE [LARGE SCALE GENOMIC DNA]</scope>
    <source>
        <strain evidence="3 4">YIM 48816</strain>
    </source>
</reference>
<evidence type="ECO:0000259" key="1">
    <source>
        <dbReference type="Pfam" id="PF00534"/>
    </source>
</evidence>
<dbReference type="Pfam" id="PF00534">
    <property type="entry name" value="Glycos_transf_1"/>
    <property type="match status" value="1"/>
</dbReference>
<evidence type="ECO:0000259" key="2">
    <source>
        <dbReference type="Pfam" id="PF13439"/>
    </source>
</evidence>
<dbReference type="PANTHER" id="PTHR12526">
    <property type="entry name" value="GLYCOSYLTRANSFERASE"/>
    <property type="match status" value="1"/>
</dbReference>
<keyword evidence="3" id="KW-0808">Transferase</keyword>
<keyword evidence="4" id="KW-1185">Reference proteome</keyword>
<feature type="domain" description="Glycosyl transferase family 1" evidence="1">
    <location>
        <begin position="246"/>
        <end position="340"/>
    </location>
</feature>
<organism evidence="3 4">
    <name type="scientific">Methylobacterium soli</name>
    <dbReference type="NCBI Taxonomy" id="553447"/>
    <lineage>
        <taxon>Bacteria</taxon>
        <taxon>Pseudomonadati</taxon>
        <taxon>Pseudomonadota</taxon>
        <taxon>Alphaproteobacteria</taxon>
        <taxon>Hyphomicrobiales</taxon>
        <taxon>Methylobacteriaceae</taxon>
        <taxon>Methylobacterium</taxon>
    </lineage>
</organism>
<protein>
    <submittedName>
        <fullName evidence="3">Glycosyltransferase family 4 protein</fullName>
    </submittedName>
</protein>
<dbReference type="AlphaFoldDB" id="A0A6L3SWD0"/>